<dbReference type="GO" id="GO:0005778">
    <property type="term" value="C:peroxisomal membrane"/>
    <property type="evidence" value="ECO:0007669"/>
    <property type="project" value="TreeGrafter"/>
</dbReference>
<evidence type="ECO:0000313" key="4">
    <source>
        <dbReference type="Proteomes" id="UP000515158"/>
    </source>
</evidence>
<feature type="region of interest" description="Disordered" evidence="3">
    <location>
        <begin position="1"/>
        <end position="38"/>
    </location>
</feature>
<keyword evidence="4" id="KW-1185">Reference proteome</keyword>
<dbReference type="InterPro" id="IPR038322">
    <property type="entry name" value="Pex19_C_sf"/>
</dbReference>
<feature type="compositionally biased region" description="Polar residues" evidence="3">
    <location>
        <begin position="26"/>
        <end position="37"/>
    </location>
</feature>
<dbReference type="GO" id="GO:0033328">
    <property type="term" value="F:peroxisome membrane targeting sequence binding"/>
    <property type="evidence" value="ECO:0007669"/>
    <property type="project" value="TreeGrafter"/>
</dbReference>
<accession>A0A6P8YB29</accession>
<dbReference type="PANTHER" id="PTHR12774:SF2">
    <property type="entry name" value="PEROXISOMAL BIOGENESIS FACTOR 19"/>
    <property type="match status" value="1"/>
</dbReference>
<sequence length="282" mass="31496">MAEKPDPELDELLDSAAKDFKKPEEPSTSNFDPSQFLNADGSINMEKWKSFQQEQEKVTEALYKQAQEEFESSDLAKELTQQLQDGLAAAAQEQGLTPEDISNRLKNLKLFSGQAPPAGDDSKEKEFSDAIMGAMQSLKENLSEAFPAALSLPDCDAELREFSLVMRNVMKSLLSKEMMLPSFKELAEKYPAWLEENKSKLSEEDLKRYTAQLEVVQKIVAELEKEGEGDKEHLDHMIELMGKAQELGQPPQELTAQLGNAIDDSKIDAMLKDSGADQCNIM</sequence>
<organism evidence="5">
    <name type="scientific">Thrips palmi</name>
    <name type="common">Melon thrips</name>
    <dbReference type="NCBI Taxonomy" id="161013"/>
    <lineage>
        <taxon>Eukaryota</taxon>
        <taxon>Metazoa</taxon>
        <taxon>Ecdysozoa</taxon>
        <taxon>Arthropoda</taxon>
        <taxon>Hexapoda</taxon>
        <taxon>Insecta</taxon>
        <taxon>Pterygota</taxon>
        <taxon>Neoptera</taxon>
        <taxon>Paraneoptera</taxon>
        <taxon>Thysanoptera</taxon>
        <taxon>Terebrantia</taxon>
        <taxon>Thripoidea</taxon>
        <taxon>Thripidae</taxon>
        <taxon>Thrips</taxon>
    </lineage>
</organism>
<name>A0A6P8YB29_THRPL</name>
<evidence type="ECO:0000256" key="1">
    <source>
        <dbReference type="ARBA" id="ARBA00006326"/>
    </source>
</evidence>
<dbReference type="PANTHER" id="PTHR12774">
    <property type="entry name" value="PEROXISOMAL BIOGENESIS FACTOR 19"/>
    <property type="match status" value="1"/>
</dbReference>
<protein>
    <recommendedName>
        <fullName evidence="2">Peroxin-19</fullName>
    </recommendedName>
</protein>
<reference evidence="5" key="1">
    <citation type="submission" date="2025-08" db="UniProtKB">
        <authorList>
            <consortium name="RefSeq"/>
        </authorList>
    </citation>
    <scope>IDENTIFICATION</scope>
    <source>
        <tissue evidence="5">Total insect</tissue>
    </source>
</reference>
<dbReference type="Proteomes" id="UP000515158">
    <property type="component" value="Unplaced"/>
</dbReference>
<dbReference type="CTD" id="5824"/>
<dbReference type="RefSeq" id="XP_034233960.1">
    <property type="nucleotide sequence ID" value="XM_034378069.1"/>
</dbReference>
<gene>
    <name evidence="5" type="primary">LOC117640988</name>
</gene>
<evidence type="ECO:0000256" key="3">
    <source>
        <dbReference type="SAM" id="MobiDB-lite"/>
    </source>
</evidence>
<dbReference type="InterPro" id="IPR006708">
    <property type="entry name" value="Pex19"/>
</dbReference>
<dbReference type="Pfam" id="PF04614">
    <property type="entry name" value="Pex19"/>
    <property type="match status" value="1"/>
</dbReference>
<dbReference type="Gene3D" id="1.20.120.900">
    <property type="entry name" value="Pex19, mPTS binding domain"/>
    <property type="match status" value="1"/>
</dbReference>
<dbReference type="GeneID" id="117640988"/>
<feature type="compositionally biased region" description="Basic and acidic residues" evidence="3">
    <location>
        <begin position="16"/>
        <end position="25"/>
    </location>
</feature>
<comment type="similarity">
    <text evidence="1">Belongs to the peroxin-19 family.</text>
</comment>
<dbReference type="OrthoDB" id="21292at2759"/>
<evidence type="ECO:0000256" key="2">
    <source>
        <dbReference type="ARBA" id="ARBA00029688"/>
    </source>
</evidence>
<dbReference type="GO" id="GO:0045046">
    <property type="term" value="P:protein import into peroxisome membrane"/>
    <property type="evidence" value="ECO:0007669"/>
    <property type="project" value="TreeGrafter"/>
</dbReference>
<dbReference type="AlphaFoldDB" id="A0A6P8YB29"/>
<evidence type="ECO:0000313" key="5">
    <source>
        <dbReference type="RefSeq" id="XP_034233960.1"/>
    </source>
</evidence>
<proteinExistence type="inferred from homology"/>